<proteinExistence type="predicted"/>
<organism evidence="5 6">
    <name type="scientific">Nocardioides immobilis</name>
    <dbReference type="NCBI Taxonomy" id="2049295"/>
    <lineage>
        <taxon>Bacteria</taxon>
        <taxon>Bacillati</taxon>
        <taxon>Actinomycetota</taxon>
        <taxon>Actinomycetes</taxon>
        <taxon>Propionibacteriales</taxon>
        <taxon>Nocardioidaceae</taxon>
        <taxon>Nocardioides</taxon>
    </lineage>
</organism>
<comment type="caution">
    <text evidence="5">The sequence shown here is derived from an EMBL/GenBank/DDBJ whole genome shotgun (WGS) entry which is preliminary data.</text>
</comment>
<sequence length="249" mass="28261">MSVAVRLLRQVVPSDPAPRDRRALRDWVLRRLYEAIFSGEFPPGITLSENDLAERLDVSRQPIRDALRQLETDGLIEEAAGNGARKVVVFELHHVIEIYTIRAALEAVSFRGAAANITDDQLAELEQVQAELEERLDRGDPAPGEWDATPDFRFHEIVAEAAAMPQLHAFLVNIWLKTWALLNQVQIAGTYPNVDDLADSYRDRRRLLEALRSRDGDRASAAVIEHVNHRRDQLVSAIESRRGRFRFPT</sequence>
<dbReference type="SMART" id="SM00345">
    <property type="entry name" value="HTH_GNTR"/>
    <property type="match status" value="1"/>
</dbReference>
<protein>
    <submittedName>
        <fullName evidence="5">GntR family transcriptional regulator</fullName>
    </submittedName>
</protein>
<evidence type="ECO:0000256" key="3">
    <source>
        <dbReference type="ARBA" id="ARBA00023163"/>
    </source>
</evidence>
<evidence type="ECO:0000256" key="2">
    <source>
        <dbReference type="ARBA" id="ARBA00023125"/>
    </source>
</evidence>
<dbReference type="Pfam" id="PF07729">
    <property type="entry name" value="FCD"/>
    <property type="match status" value="1"/>
</dbReference>
<dbReference type="PANTHER" id="PTHR43537">
    <property type="entry name" value="TRANSCRIPTIONAL REGULATOR, GNTR FAMILY"/>
    <property type="match status" value="1"/>
</dbReference>
<evidence type="ECO:0000259" key="4">
    <source>
        <dbReference type="PROSITE" id="PS50949"/>
    </source>
</evidence>
<keyword evidence="3" id="KW-0804">Transcription</keyword>
<gene>
    <name evidence="5" type="ORF">D0Z08_05635</name>
</gene>
<keyword evidence="6" id="KW-1185">Reference proteome</keyword>
<evidence type="ECO:0000313" key="5">
    <source>
        <dbReference type="EMBL" id="RHW28436.1"/>
    </source>
</evidence>
<dbReference type="PANTHER" id="PTHR43537:SF24">
    <property type="entry name" value="GLUCONATE OPERON TRANSCRIPTIONAL REPRESSOR"/>
    <property type="match status" value="1"/>
</dbReference>
<dbReference type="InterPro" id="IPR000524">
    <property type="entry name" value="Tscrpt_reg_HTH_GntR"/>
</dbReference>
<dbReference type="InterPro" id="IPR036388">
    <property type="entry name" value="WH-like_DNA-bd_sf"/>
</dbReference>
<name>A0A417Y7J4_9ACTN</name>
<dbReference type="PROSITE" id="PS50949">
    <property type="entry name" value="HTH_GNTR"/>
    <property type="match status" value="1"/>
</dbReference>
<dbReference type="OrthoDB" id="3267569at2"/>
<dbReference type="AlphaFoldDB" id="A0A417Y7J4"/>
<dbReference type="Gene3D" id="1.20.120.530">
    <property type="entry name" value="GntR ligand-binding domain-like"/>
    <property type="match status" value="1"/>
</dbReference>
<dbReference type="CDD" id="cd07377">
    <property type="entry name" value="WHTH_GntR"/>
    <property type="match status" value="1"/>
</dbReference>
<accession>A0A417Y7J4</accession>
<dbReference type="Proteomes" id="UP000283644">
    <property type="component" value="Unassembled WGS sequence"/>
</dbReference>
<dbReference type="SMART" id="SM00895">
    <property type="entry name" value="FCD"/>
    <property type="match status" value="1"/>
</dbReference>
<evidence type="ECO:0000256" key="1">
    <source>
        <dbReference type="ARBA" id="ARBA00023015"/>
    </source>
</evidence>
<keyword evidence="2" id="KW-0238">DNA-binding</keyword>
<dbReference type="GO" id="GO:0003677">
    <property type="term" value="F:DNA binding"/>
    <property type="evidence" value="ECO:0007669"/>
    <property type="project" value="UniProtKB-KW"/>
</dbReference>
<dbReference type="InterPro" id="IPR011711">
    <property type="entry name" value="GntR_C"/>
</dbReference>
<dbReference type="InterPro" id="IPR008920">
    <property type="entry name" value="TF_FadR/GntR_C"/>
</dbReference>
<dbReference type="GO" id="GO:0003700">
    <property type="term" value="F:DNA-binding transcription factor activity"/>
    <property type="evidence" value="ECO:0007669"/>
    <property type="project" value="InterPro"/>
</dbReference>
<dbReference type="Pfam" id="PF00392">
    <property type="entry name" value="GntR"/>
    <property type="match status" value="1"/>
</dbReference>
<dbReference type="EMBL" id="QXGH01000010">
    <property type="protein sequence ID" value="RHW28436.1"/>
    <property type="molecule type" value="Genomic_DNA"/>
</dbReference>
<evidence type="ECO:0000313" key="6">
    <source>
        <dbReference type="Proteomes" id="UP000283644"/>
    </source>
</evidence>
<reference evidence="5 6" key="1">
    <citation type="submission" date="2018-09" db="EMBL/GenBank/DDBJ databases">
        <title>Genome sequencing of Nocardioides immobilis CCTCC AB 2017083 for comparison to Nocardioides silvaticus.</title>
        <authorList>
            <person name="Li C."/>
            <person name="Wang G."/>
        </authorList>
    </citation>
    <scope>NUCLEOTIDE SEQUENCE [LARGE SCALE GENOMIC DNA]</scope>
    <source>
        <strain evidence="5 6">CCTCC AB 2017083</strain>
    </source>
</reference>
<dbReference type="Gene3D" id="1.10.10.10">
    <property type="entry name" value="Winged helix-like DNA-binding domain superfamily/Winged helix DNA-binding domain"/>
    <property type="match status" value="1"/>
</dbReference>
<dbReference type="SUPFAM" id="SSF48008">
    <property type="entry name" value="GntR ligand-binding domain-like"/>
    <property type="match status" value="1"/>
</dbReference>
<feature type="domain" description="HTH gntR-type" evidence="4">
    <location>
        <begin position="22"/>
        <end position="89"/>
    </location>
</feature>
<dbReference type="RefSeq" id="WP_118923461.1">
    <property type="nucleotide sequence ID" value="NZ_QXGH01000010.1"/>
</dbReference>
<keyword evidence="1" id="KW-0805">Transcription regulation</keyword>
<dbReference type="InterPro" id="IPR036390">
    <property type="entry name" value="WH_DNA-bd_sf"/>
</dbReference>
<dbReference type="SUPFAM" id="SSF46785">
    <property type="entry name" value="Winged helix' DNA-binding domain"/>
    <property type="match status" value="1"/>
</dbReference>
<dbReference type="PRINTS" id="PR00035">
    <property type="entry name" value="HTHGNTR"/>
</dbReference>